<dbReference type="RefSeq" id="WP_183922720.1">
    <property type="nucleotide sequence ID" value="NZ_JACIGM010000001.1"/>
</dbReference>
<gene>
    <name evidence="1" type="ORF">GGE12_000535</name>
</gene>
<sequence length="55" mass="5881">MDNWLKALLATACVAVIAGVGYFASLEYGAKYSSGAKTSELLERNKQTLRALDGN</sequence>
<comment type="caution">
    <text evidence="1">The sequence shown here is derived from an EMBL/GenBank/DDBJ whole genome shotgun (WGS) entry which is preliminary data.</text>
</comment>
<accession>A0A7W6RIY2</accession>
<proteinExistence type="predicted"/>
<dbReference type="Proteomes" id="UP000533641">
    <property type="component" value="Unassembled WGS sequence"/>
</dbReference>
<dbReference type="AlphaFoldDB" id="A0A7W6RIY2"/>
<dbReference type="EMBL" id="JACIGM010000001">
    <property type="protein sequence ID" value="MBB4272793.1"/>
    <property type="molecule type" value="Genomic_DNA"/>
</dbReference>
<organism evidence="1 2">
    <name type="scientific">Rhizobium mongolense</name>
    <dbReference type="NCBI Taxonomy" id="57676"/>
    <lineage>
        <taxon>Bacteria</taxon>
        <taxon>Pseudomonadati</taxon>
        <taxon>Pseudomonadota</taxon>
        <taxon>Alphaproteobacteria</taxon>
        <taxon>Hyphomicrobiales</taxon>
        <taxon>Rhizobiaceae</taxon>
        <taxon>Rhizobium/Agrobacterium group</taxon>
        <taxon>Rhizobium</taxon>
    </lineage>
</organism>
<reference evidence="1 2" key="1">
    <citation type="submission" date="2020-08" db="EMBL/GenBank/DDBJ databases">
        <title>Genomic Encyclopedia of Type Strains, Phase IV (KMG-V): Genome sequencing to study the core and pangenomes of soil and plant-associated prokaryotes.</title>
        <authorList>
            <person name="Whitman W."/>
        </authorList>
    </citation>
    <scope>NUCLEOTIDE SEQUENCE [LARGE SCALE GENOMIC DNA]</scope>
    <source>
        <strain evidence="1 2">SEMIA 402</strain>
    </source>
</reference>
<protein>
    <submittedName>
        <fullName evidence="1">Uncharacterized protein</fullName>
    </submittedName>
</protein>
<evidence type="ECO:0000313" key="1">
    <source>
        <dbReference type="EMBL" id="MBB4272793.1"/>
    </source>
</evidence>
<evidence type="ECO:0000313" key="2">
    <source>
        <dbReference type="Proteomes" id="UP000533641"/>
    </source>
</evidence>
<name>A0A7W6RIY2_9HYPH</name>